<reference evidence="2" key="1">
    <citation type="journal article" date="2019" name="Int. J. Syst. Evol. Microbiol.">
        <title>The Global Catalogue of Microorganisms (GCM) 10K type strain sequencing project: providing services to taxonomists for standard genome sequencing and annotation.</title>
        <authorList>
            <consortium name="The Broad Institute Genomics Platform"/>
            <consortium name="The Broad Institute Genome Sequencing Center for Infectious Disease"/>
            <person name="Wu L."/>
            <person name="Ma J."/>
        </authorList>
    </citation>
    <scope>NUCLEOTIDE SEQUENCE [LARGE SCALE GENOMIC DNA]</scope>
    <source>
        <strain evidence="2">KCTC 23707</strain>
    </source>
</reference>
<protein>
    <submittedName>
        <fullName evidence="1">Uncharacterized protein</fullName>
    </submittedName>
</protein>
<comment type="caution">
    <text evidence="1">The sequence shown here is derived from an EMBL/GenBank/DDBJ whole genome shotgun (WGS) entry which is preliminary data.</text>
</comment>
<evidence type="ECO:0000313" key="1">
    <source>
        <dbReference type="EMBL" id="MFD2260447.1"/>
    </source>
</evidence>
<keyword evidence="2" id="KW-1185">Reference proteome</keyword>
<accession>A0ABW5DH96</accession>
<organism evidence="1 2">
    <name type="scientific">Chelativorans composti</name>
    <dbReference type="NCBI Taxonomy" id="768533"/>
    <lineage>
        <taxon>Bacteria</taxon>
        <taxon>Pseudomonadati</taxon>
        <taxon>Pseudomonadota</taxon>
        <taxon>Alphaproteobacteria</taxon>
        <taxon>Hyphomicrobiales</taxon>
        <taxon>Phyllobacteriaceae</taxon>
        <taxon>Chelativorans</taxon>
    </lineage>
</organism>
<dbReference type="Proteomes" id="UP001597373">
    <property type="component" value="Unassembled WGS sequence"/>
</dbReference>
<dbReference type="RefSeq" id="WP_165278483.1">
    <property type="nucleotide sequence ID" value="NZ_BAABGS010000021.1"/>
</dbReference>
<proteinExistence type="predicted"/>
<dbReference type="EMBL" id="JBHUIR010000038">
    <property type="protein sequence ID" value="MFD2260447.1"/>
    <property type="molecule type" value="Genomic_DNA"/>
</dbReference>
<name>A0ABW5DH96_9HYPH</name>
<gene>
    <name evidence="1" type="ORF">ACFSMZ_11810</name>
</gene>
<sequence length="76" mass="8664">MGHLLNAPAAHIELKKGEMVPERADAIRFGSADAARDGLRLEEPTVRNGGGLTRREAWFRFPMFGFRLRKVWWLDA</sequence>
<evidence type="ECO:0000313" key="2">
    <source>
        <dbReference type="Proteomes" id="UP001597373"/>
    </source>
</evidence>